<accession>A0ACC6P6W5</accession>
<comment type="caution">
    <text evidence="1">The sequence shown here is derived from an EMBL/GenBank/DDBJ whole genome shotgun (WGS) entry which is preliminary data.</text>
</comment>
<dbReference type="Proteomes" id="UP001380953">
    <property type="component" value="Unassembled WGS sequence"/>
</dbReference>
<organism evidence="1 2">
    <name type="scientific">Saccharibacillus sacchari</name>
    <dbReference type="NCBI Taxonomy" id="456493"/>
    <lineage>
        <taxon>Bacteria</taxon>
        <taxon>Bacillati</taxon>
        <taxon>Bacillota</taxon>
        <taxon>Bacilli</taxon>
        <taxon>Bacillales</taxon>
        <taxon>Paenibacillaceae</taxon>
        <taxon>Saccharibacillus</taxon>
    </lineage>
</organism>
<gene>
    <name evidence="1" type="ORF">WKI47_01790</name>
</gene>
<evidence type="ECO:0000313" key="1">
    <source>
        <dbReference type="EMBL" id="MEJ8302641.1"/>
    </source>
</evidence>
<dbReference type="EMBL" id="JBBKAR010000002">
    <property type="protein sequence ID" value="MEJ8302641.1"/>
    <property type="molecule type" value="Genomic_DNA"/>
</dbReference>
<evidence type="ECO:0000313" key="2">
    <source>
        <dbReference type="Proteomes" id="UP001380953"/>
    </source>
</evidence>
<keyword evidence="2" id="KW-1185">Reference proteome</keyword>
<name>A0ACC6P6W5_9BACL</name>
<sequence length="155" mass="16914">MYRKWIAALGIMTLLGGCGHAAENASAPQSQSAQAGTQQQAPEIRDYEGEGEAWSAEYSMYVPENGGHVRARLTASYEGPGPAPIGEVKYSYYGADIESGHGGLIVKKAPEQKMYLLHDLVTTEYAPNERGTVELLLIWNEGKRSETIRLEPKEG</sequence>
<reference evidence="1" key="1">
    <citation type="submission" date="2024-03" db="EMBL/GenBank/DDBJ databases">
        <title>Whole genome sequecning of epiphytes from Marcgravia umbellata leaves.</title>
        <authorList>
            <person name="Kumar G."/>
            <person name="Savka M.A."/>
        </authorList>
    </citation>
    <scope>NUCLEOTIDE SEQUENCE</scope>
    <source>
        <strain evidence="1">RIT_BL5</strain>
    </source>
</reference>
<protein>
    <submittedName>
        <fullName evidence="1">Uncharacterized protein</fullName>
    </submittedName>
</protein>
<proteinExistence type="predicted"/>